<dbReference type="KEGG" id="pfla:Pflav_037480"/>
<proteinExistence type="predicted"/>
<protein>
    <submittedName>
        <fullName evidence="3">ExsB family transcriptional regulator</fullName>
    </submittedName>
</protein>
<keyword evidence="4" id="KW-1185">Reference proteome</keyword>
<organism evidence="3 4">
    <name type="scientific">Phytohabitans flavus</name>
    <dbReference type="NCBI Taxonomy" id="1076124"/>
    <lineage>
        <taxon>Bacteria</taxon>
        <taxon>Bacillati</taxon>
        <taxon>Actinomycetota</taxon>
        <taxon>Actinomycetes</taxon>
        <taxon>Micromonosporales</taxon>
        <taxon>Micromonosporaceae</taxon>
    </lineage>
</organism>
<dbReference type="InterPro" id="IPR052188">
    <property type="entry name" value="Ni-pincer_cofactor_biosynth"/>
</dbReference>
<dbReference type="EMBL" id="AP022870">
    <property type="protein sequence ID" value="BCB77338.1"/>
    <property type="molecule type" value="Genomic_DNA"/>
</dbReference>
<dbReference type="GO" id="GO:0016783">
    <property type="term" value="F:sulfurtransferase activity"/>
    <property type="evidence" value="ECO:0007669"/>
    <property type="project" value="InterPro"/>
</dbReference>
<dbReference type="InterPro" id="IPR005232">
    <property type="entry name" value="LarE"/>
</dbReference>
<dbReference type="InterPro" id="IPR014729">
    <property type="entry name" value="Rossmann-like_a/b/a_fold"/>
</dbReference>
<dbReference type="InterPro" id="IPR001962">
    <property type="entry name" value="Asn_synthase"/>
</dbReference>
<gene>
    <name evidence="3" type="ORF">Pflav_037480</name>
</gene>
<reference evidence="3 4" key="1">
    <citation type="submission" date="2020-03" db="EMBL/GenBank/DDBJ databases">
        <title>Whole genome shotgun sequence of Phytohabitans flavus NBRC 107702.</title>
        <authorList>
            <person name="Komaki H."/>
            <person name="Tamura T."/>
        </authorList>
    </citation>
    <scope>NUCLEOTIDE SEQUENCE [LARGE SCALE GENOMIC DNA]</scope>
    <source>
        <strain evidence="3 4">NBRC 107702</strain>
    </source>
</reference>
<dbReference type="Pfam" id="PF00733">
    <property type="entry name" value="Asn_synthase"/>
    <property type="match status" value="1"/>
</dbReference>
<sequence>MLPPYTADRLVTEIAGYGRTLVAFSGGVDSSVVLAAAARALGPAGVAAVTAVSAAVPAAEVAEAAEFCARLGVTHHAVETREMDVAGYRENGPRRCYFCKSTLLDTARRVAAEHGFDAVATGTNASDVAAGFRPGIRAAAERGARTPLADLGLDKAAVRALARAWDLRTAEKPAAACLSSRIAYGVAITPARLARVERAEVAARRLLAAHHVHNVRVRDLGATARLEVDAHLVDAARDDAALHAAIRAAGFDGAQVAVEPFRSGSMNEMLADPERWRRA</sequence>
<feature type="domain" description="Asparagine synthetase" evidence="2">
    <location>
        <begin position="22"/>
        <end position="133"/>
    </location>
</feature>
<dbReference type="RefSeq" id="WP_173037153.1">
    <property type="nucleotide sequence ID" value="NZ_AP022870.1"/>
</dbReference>
<dbReference type="PANTHER" id="PTHR43169">
    <property type="entry name" value="EXSB FAMILY PROTEIN"/>
    <property type="match status" value="1"/>
</dbReference>
<name>A0A6F8XUC2_9ACTN</name>
<dbReference type="GO" id="GO:0004066">
    <property type="term" value="F:asparagine synthase (glutamine-hydrolyzing) activity"/>
    <property type="evidence" value="ECO:0007669"/>
    <property type="project" value="InterPro"/>
</dbReference>
<dbReference type="AlphaFoldDB" id="A0A6F8XUC2"/>
<dbReference type="NCBIfam" id="TIGR00268">
    <property type="entry name" value="ATP-dependent sacrificial sulfur transferase LarE"/>
    <property type="match status" value="1"/>
</dbReference>
<dbReference type="Proteomes" id="UP000502508">
    <property type="component" value="Chromosome"/>
</dbReference>
<evidence type="ECO:0000313" key="4">
    <source>
        <dbReference type="Proteomes" id="UP000502508"/>
    </source>
</evidence>
<feature type="active site" description="Nucleophile and sulfur donor" evidence="1">
    <location>
        <position position="177"/>
    </location>
</feature>
<dbReference type="Gene3D" id="3.40.50.620">
    <property type="entry name" value="HUPs"/>
    <property type="match status" value="1"/>
</dbReference>
<accession>A0A6F8XUC2</accession>
<dbReference type="SUPFAM" id="SSF52402">
    <property type="entry name" value="Adenine nucleotide alpha hydrolases-like"/>
    <property type="match status" value="1"/>
</dbReference>
<evidence type="ECO:0000313" key="3">
    <source>
        <dbReference type="EMBL" id="BCB77338.1"/>
    </source>
</evidence>
<dbReference type="GO" id="GO:0006529">
    <property type="term" value="P:asparagine biosynthetic process"/>
    <property type="evidence" value="ECO:0007669"/>
    <property type="project" value="InterPro"/>
</dbReference>
<reference evidence="3 4" key="2">
    <citation type="submission" date="2020-03" db="EMBL/GenBank/DDBJ databases">
        <authorList>
            <person name="Ichikawa N."/>
            <person name="Kimura A."/>
            <person name="Kitahashi Y."/>
            <person name="Uohara A."/>
        </authorList>
    </citation>
    <scope>NUCLEOTIDE SEQUENCE [LARGE SCALE GENOMIC DNA]</scope>
    <source>
        <strain evidence="3 4">NBRC 107702</strain>
    </source>
</reference>
<dbReference type="PIRSF" id="PIRSF006661">
    <property type="entry name" value="PP-lp_UCP006661"/>
    <property type="match status" value="1"/>
</dbReference>
<evidence type="ECO:0000259" key="2">
    <source>
        <dbReference type="Pfam" id="PF00733"/>
    </source>
</evidence>
<dbReference type="PANTHER" id="PTHR43169:SF2">
    <property type="entry name" value="NAD_GMP SYNTHASE DOMAIN-CONTAINING PROTEIN"/>
    <property type="match status" value="1"/>
</dbReference>
<evidence type="ECO:0000256" key="1">
    <source>
        <dbReference type="PIRSR" id="PIRSR006661-1"/>
    </source>
</evidence>